<evidence type="ECO:0000256" key="1">
    <source>
        <dbReference type="ARBA" id="ARBA00012418"/>
    </source>
</evidence>
<keyword evidence="5" id="KW-0472">Membrane</keyword>
<dbReference type="EMBL" id="OIVN01002613">
    <property type="protein sequence ID" value="SPD05058.1"/>
    <property type="molecule type" value="Genomic_DNA"/>
</dbReference>
<evidence type="ECO:0000313" key="7">
    <source>
        <dbReference type="EMBL" id="SPD05058.1"/>
    </source>
</evidence>
<dbReference type="GO" id="GO:0006351">
    <property type="term" value="P:DNA-templated transcription"/>
    <property type="evidence" value="ECO:0007669"/>
    <property type="project" value="InterPro"/>
</dbReference>
<keyword evidence="3" id="KW-0862">Zinc</keyword>
<dbReference type="SUPFAM" id="SSF64484">
    <property type="entry name" value="beta and beta-prime subunits of DNA dependent RNA-polymerase"/>
    <property type="match status" value="1"/>
</dbReference>
<dbReference type="InterPro" id="IPR007081">
    <property type="entry name" value="RNA_pol_Rpb1_5"/>
</dbReference>
<dbReference type="Pfam" id="PF04998">
    <property type="entry name" value="RNA_pol_Rpb1_5"/>
    <property type="match status" value="1"/>
</dbReference>
<keyword evidence="2" id="KW-0479">Metal-binding</keyword>
<evidence type="ECO:0000256" key="5">
    <source>
        <dbReference type="SAM" id="Phobius"/>
    </source>
</evidence>
<keyword evidence="5" id="KW-0812">Transmembrane</keyword>
<dbReference type="GO" id="GO:0003677">
    <property type="term" value="F:DNA binding"/>
    <property type="evidence" value="ECO:0007669"/>
    <property type="project" value="InterPro"/>
</dbReference>
<feature type="region of interest" description="Disordered" evidence="4">
    <location>
        <begin position="202"/>
        <end position="224"/>
    </location>
</feature>
<proteinExistence type="predicted"/>
<organism evidence="7">
    <name type="scientific">Fagus sylvatica</name>
    <name type="common">Beechnut</name>
    <dbReference type="NCBI Taxonomy" id="28930"/>
    <lineage>
        <taxon>Eukaryota</taxon>
        <taxon>Viridiplantae</taxon>
        <taxon>Streptophyta</taxon>
        <taxon>Embryophyta</taxon>
        <taxon>Tracheophyta</taxon>
        <taxon>Spermatophyta</taxon>
        <taxon>Magnoliopsida</taxon>
        <taxon>eudicotyledons</taxon>
        <taxon>Gunneridae</taxon>
        <taxon>Pentapetalae</taxon>
        <taxon>rosids</taxon>
        <taxon>fabids</taxon>
        <taxon>Fagales</taxon>
        <taxon>Fagaceae</taxon>
        <taxon>Fagus</taxon>
    </lineage>
</organism>
<name>A0A2N9GZT5_FAGSY</name>
<dbReference type="Gene3D" id="1.10.150.390">
    <property type="match status" value="1"/>
</dbReference>
<accession>A0A2N9GZT5</accession>
<evidence type="ECO:0000259" key="6">
    <source>
        <dbReference type="Pfam" id="PF04998"/>
    </source>
</evidence>
<reference evidence="7" key="1">
    <citation type="submission" date="2018-02" db="EMBL/GenBank/DDBJ databases">
        <authorList>
            <person name="Cohen D.B."/>
            <person name="Kent A.D."/>
        </authorList>
    </citation>
    <scope>NUCLEOTIDE SEQUENCE</scope>
</reference>
<dbReference type="GO" id="GO:0046872">
    <property type="term" value="F:metal ion binding"/>
    <property type="evidence" value="ECO:0007669"/>
    <property type="project" value="UniProtKB-KW"/>
</dbReference>
<feature type="domain" description="RNA polymerase Rpb1" evidence="6">
    <location>
        <begin position="65"/>
        <end position="150"/>
    </location>
</feature>
<dbReference type="AlphaFoldDB" id="A0A2N9GZT5"/>
<evidence type="ECO:0000256" key="3">
    <source>
        <dbReference type="ARBA" id="ARBA00022833"/>
    </source>
</evidence>
<gene>
    <name evidence="7" type="ORF">FSB_LOCUS32940</name>
</gene>
<evidence type="ECO:0000256" key="2">
    <source>
        <dbReference type="ARBA" id="ARBA00022723"/>
    </source>
</evidence>
<dbReference type="FunFam" id="1.10.150.390:FF:000006">
    <property type="entry name" value="DNA-directed RNA polymerase subunit"/>
    <property type="match status" value="1"/>
</dbReference>
<evidence type="ECO:0000256" key="4">
    <source>
        <dbReference type="SAM" id="MobiDB-lite"/>
    </source>
</evidence>
<dbReference type="GO" id="GO:0003899">
    <property type="term" value="F:DNA-directed RNA polymerase activity"/>
    <property type="evidence" value="ECO:0007669"/>
    <property type="project" value="UniProtKB-EC"/>
</dbReference>
<feature type="transmembrane region" description="Helical" evidence="5">
    <location>
        <begin position="16"/>
        <end position="38"/>
    </location>
</feature>
<dbReference type="PANTHER" id="PTHR48446:SF1">
    <property type="entry name" value="DNA-DIRECTED RNA POLYMERASE SUBUNIT BETA' N-TERMINAL SECTION"/>
    <property type="match status" value="1"/>
</dbReference>
<protein>
    <recommendedName>
        <fullName evidence="1">DNA-directed RNA polymerase</fullName>
        <ecNumber evidence="1">2.7.7.6</ecNumber>
    </recommendedName>
</protein>
<dbReference type="InterPro" id="IPR015700">
    <property type="entry name" value="RPC1"/>
</dbReference>
<dbReference type="EC" id="2.7.7.6" evidence="1"/>
<sequence>MAALVPLPTRAKDLPLVVATALVRGGNGVFVVGLLWVVKGFGQAKVIGICEGKEPKHGGCKVLCGTGLQDVMGIEGVDGRKTTSNHIIEVQQTLGIEAARKCIIEEIKYTMESHGMNIDIRHMMLLADLMTFRGEVLGITRFGIQKMGKSVLMLASFERTSDHLFNASVNGRDDMIEGVSECIIMGIPMQIGTGMLKVRQRSGSKEMGLRNSRTGLEPPDLMDRLEPPDLREQVLLHEESANRGLGSGRRAIDPIVFTQIRLDSQLVFNGSDPDLWRRGPVKDATLLMVKTHGSTPPQIRIRAIEKLLHFDRI</sequence>
<keyword evidence="5" id="KW-1133">Transmembrane helix</keyword>
<dbReference type="PANTHER" id="PTHR48446">
    <property type="entry name" value="DNA-DIRECTED RNA POLYMERASE SUBUNIT BETA' N-TERMINAL SECTION"/>
    <property type="match status" value="1"/>
</dbReference>